<name>A0A178MMX9_9PROT</name>
<accession>A0A178MMX9</accession>
<protein>
    <submittedName>
        <fullName evidence="1">Uncharacterized protein</fullName>
    </submittedName>
</protein>
<proteinExistence type="predicted"/>
<evidence type="ECO:0000313" key="2">
    <source>
        <dbReference type="Proteomes" id="UP000078428"/>
    </source>
</evidence>
<comment type="caution">
    <text evidence="1">The sequence shown here is derived from an EMBL/GenBank/DDBJ whole genome shotgun (WGS) entry which is preliminary data.</text>
</comment>
<dbReference type="STRING" id="1285242.A6A04_19390"/>
<keyword evidence="2" id="KW-1185">Reference proteome</keyword>
<sequence>MLWGASALATETRQLGNGYVLRPVSGSVLEIRKDGKRLWSCIPRDGDREETECKLARILPRIMAGAVLIQSADIRGRVPNTCTLVVPGKRLETHSYPSWQSCADTVKDVDGDGIGEFRTPSTHVPRSLGAEDDYPYAAFVSQVPLAYLPGTGLRPKLNGLRRPVGRVVADICRSHGLTCTDAKGLLASWDGPGAPMRDGVPLALWRLAYALVESGNGADLHKVVANGWRGDAAELDSFLRRAGLLFAAENLYAKDFIAMNGGKVEAMGLSNARGRTSPIGKK</sequence>
<dbReference type="AlphaFoldDB" id="A0A178MMX9"/>
<reference evidence="1" key="1">
    <citation type="submission" date="2016-04" db="EMBL/GenBank/DDBJ databases">
        <title>Draft genome sequence of freshwater magnetotactic bacteria Magnetospirillum marisnigri SP-1 and Magnetospirillum moscoviense BB-1.</title>
        <authorList>
            <person name="Koziaeva V."/>
            <person name="Dziuba M.V."/>
            <person name="Ivanov T.M."/>
            <person name="Kuznetsov B."/>
            <person name="Grouzdev D.S."/>
        </authorList>
    </citation>
    <scope>NUCLEOTIDE SEQUENCE [LARGE SCALE GENOMIC DNA]</scope>
    <source>
        <strain evidence="1">SP-1</strain>
    </source>
</reference>
<gene>
    <name evidence="1" type="ORF">A6A04_19390</name>
</gene>
<dbReference type="Proteomes" id="UP000078428">
    <property type="component" value="Unassembled WGS sequence"/>
</dbReference>
<evidence type="ECO:0000313" key="1">
    <source>
        <dbReference type="EMBL" id="OAN49448.1"/>
    </source>
</evidence>
<organism evidence="1 2">
    <name type="scientific">Paramagnetospirillum marisnigri</name>
    <dbReference type="NCBI Taxonomy" id="1285242"/>
    <lineage>
        <taxon>Bacteria</taxon>
        <taxon>Pseudomonadati</taxon>
        <taxon>Pseudomonadota</taxon>
        <taxon>Alphaproteobacteria</taxon>
        <taxon>Rhodospirillales</taxon>
        <taxon>Magnetospirillaceae</taxon>
        <taxon>Paramagnetospirillum</taxon>
    </lineage>
</organism>
<dbReference type="EMBL" id="LWQT01000063">
    <property type="protein sequence ID" value="OAN49448.1"/>
    <property type="molecule type" value="Genomic_DNA"/>
</dbReference>